<feature type="domain" description="Fibronectin type-III" evidence="3">
    <location>
        <begin position="314"/>
        <end position="412"/>
    </location>
</feature>
<gene>
    <name evidence="4" type="ORF">SAMN03080601_00972</name>
</gene>
<dbReference type="EMBL" id="FUYV01000004">
    <property type="protein sequence ID" value="SKB66562.1"/>
    <property type="molecule type" value="Genomic_DNA"/>
</dbReference>
<evidence type="ECO:0000313" key="4">
    <source>
        <dbReference type="EMBL" id="SKB66562.1"/>
    </source>
</evidence>
<dbReference type="NCBIfam" id="TIGR04183">
    <property type="entry name" value="Por_Secre_tail"/>
    <property type="match status" value="1"/>
</dbReference>
<dbReference type="InterPro" id="IPR003961">
    <property type="entry name" value="FN3_dom"/>
</dbReference>
<dbReference type="Pfam" id="PF00041">
    <property type="entry name" value="fn3"/>
    <property type="match status" value="2"/>
</dbReference>
<feature type="domain" description="Fibronectin type-III" evidence="3">
    <location>
        <begin position="417"/>
        <end position="507"/>
    </location>
</feature>
<keyword evidence="2" id="KW-0732">Signal</keyword>
<proteinExistence type="predicted"/>
<protein>
    <submittedName>
        <fullName evidence="4">Por secretion system C-terminal sorting domain-containing protein</fullName>
    </submittedName>
</protein>
<dbReference type="PANTHER" id="PTHR46708:SF2">
    <property type="entry name" value="FIBRONECTIN TYPE-III DOMAIN-CONTAINING PROTEIN"/>
    <property type="match status" value="1"/>
</dbReference>
<feature type="domain" description="Fibronectin type-III" evidence="3">
    <location>
        <begin position="220"/>
        <end position="309"/>
    </location>
</feature>
<dbReference type="SUPFAM" id="SSF49265">
    <property type="entry name" value="Fibronectin type III"/>
    <property type="match status" value="3"/>
</dbReference>
<dbReference type="PANTHER" id="PTHR46708">
    <property type="entry name" value="TENASCIN"/>
    <property type="match status" value="1"/>
</dbReference>
<dbReference type="InterPro" id="IPR036116">
    <property type="entry name" value="FN3_sf"/>
</dbReference>
<accession>A0A1T5D4D3</accession>
<dbReference type="PROSITE" id="PS50853">
    <property type="entry name" value="FN3"/>
    <property type="match status" value="5"/>
</dbReference>
<dbReference type="SMART" id="SM00060">
    <property type="entry name" value="FN3"/>
    <property type="match status" value="5"/>
</dbReference>
<dbReference type="Gene3D" id="2.60.40.10">
    <property type="entry name" value="Immunoglobulins"/>
    <property type="match status" value="5"/>
</dbReference>
<dbReference type="RefSeq" id="WP_079556750.1">
    <property type="nucleotide sequence ID" value="NZ_CP021904.1"/>
</dbReference>
<name>A0A1T5D4D3_9BACT</name>
<dbReference type="InterPro" id="IPR050991">
    <property type="entry name" value="ECM_Regulatory_Proteins"/>
</dbReference>
<keyword evidence="5" id="KW-1185">Reference proteome</keyword>
<organism evidence="4 5">
    <name type="scientific">Alkalitalea saponilacus</name>
    <dbReference type="NCBI Taxonomy" id="889453"/>
    <lineage>
        <taxon>Bacteria</taxon>
        <taxon>Pseudomonadati</taxon>
        <taxon>Bacteroidota</taxon>
        <taxon>Bacteroidia</taxon>
        <taxon>Marinilabiliales</taxon>
        <taxon>Marinilabiliaceae</taxon>
        <taxon>Alkalitalea</taxon>
    </lineage>
</organism>
<dbReference type="OrthoDB" id="1056276at2"/>
<evidence type="ECO:0000259" key="3">
    <source>
        <dbReference type="PROSITE" id="PS50853"/>
    </source>
</evidence>
<sequence>MKNKTTKPLFYAFLFMFFTTNSFAGKSLDTPVISLDAETLGVNEFRISWDAVEGATYYKIWVSDYKEDSQTSYLPLYNGKIITSNNAWVINLNHEKTYECFIMAYNDNDKSANSNYVQVTTKEPNVDPPVLEEATNITGTSFDVSWSSIAGKNVYYQLLVSDDDFLTLVPGFDLEFRLVTNITVSGLKPLTTYKFKVKAKALDNESTFSQTREVTTKLTPPVALAASPVKHDQFTANWTSVVNATGYKLWVVDSNHQPVDGFYPAIVNDTFKTVTGLNPEATYTYSVMSVAGDLSSTQSNIIEVTTINENMPQPPVALEATHASGGWFLINWEEVENADHYKVYISTDNFASHVPDYDGFVVYGDAFPFENLNYLFDDASPATAYQYRLTSVANGYESLFSNTIEASTTPMPEIPAPPLALGAIEVTENGFTARWEEVDNGIFYRIYVSDDNFDTYISGQWGTAWWTLSLEIDGLESGTTYQYKIKACNDSGRSDYSNVIEVTTLATGTSINNITDLNISIYPNPAQNQINISGLDKNSTLEIFSITGAKMMSLDNQSGNVNLNVSNLENGIYIIKINSKKGFVSRKIFIKK</sequence>
<evidence type="ECO:0000256" key="2">
    <source>
        <dbReference type="SAM" id="SignalP"/>
    </source>
</evidence>
<evidence type="ECO:0000313" key="5">
    <source>
        <dbReference type="Proteomes" id="UP000191055"/>
    </source>
</evidence>
<feature type="chain" id="PRO_5012346152" evidence="2">
    <location>
        <begin position="25"/>
        <end position="592"/>
    </location>
</feature>
<feature type="domain" description="Fibronectin type-III" evidence="3">
    <location>
        <begin position="31"/>
        <end position="124"/>
    </location>
</feature>
<keyword evidence="1" id="KW-0677">Repeat</keyword>
<dbReference type="Proteomes" id="UP000191055">
    <property type="component" value="Unassembled WGS sequence"/>
</dbReference>
<dbReference type="STRING" id="889453.SAMN03080601_00972"/>
<dbReference type="AlphaFoldDB" id="A0A1T5D4D3"/>
<feature type="signal peptide" evidence="2">
    <location>
        <begin position="1"/>
        <end position="24"/>
    </location>
</feature>
<reference evidence="4 5" key="1">
    <citation type="submission" date="2017-02" db="EMBL/GenBank/DDBJ databases">
        <authorList>
            <person name="Peterson S.W."/>
        </authorList>
    </citation>
    <scope>NUCLEOTIDE SEQUENCE [LARGE SCALE GENOMIC DNA]</scope>
    <source>
        <strain evidence="4 5">DSM 24412</strain>
    </source>
</reference>
<dbReference type="InterPro" id="IPR013783">
    <property type="entry name" value="Ig-like_fold"/>
</dbReference>
<evidence type="ECO:0000256" key="1">
    <source>
        <dbReference type="ARBA" id="ARBA00022737"/>
    </source>
</evidence>
<feature type="domain" description="Fibronectin type-III" evidence="3">
    <location>
        <begin position="128"/>
        <end position="219"/>
    </location>
</feature>
<dbReference type="KEGG" id="asx:CDL62_16190"/>
<dbReference type="CDD" id="cd00063">
    <property type="entry name" value="FN3"/>
    <property type="match status" value="5"/>
</dbReference>
<dbReference type="Pfam" id="PF18962">
    <property type="entry name" value="Por_Secre_tail"/>
    <property type="match status" value="1"/>
</dbReference>
<dbReference type="InterPro" id="IPR026444">
    <property type="entry name" value="Secre_tail"/>
</dbReference>